<keyword evidence="2" id="KW-1185">Reference proteome</keyword>
<dbReference type="EMBL" id="BAAFST010000003">
    <property type="protein sequence ID" value="GAB1288256.1"/>
    <property type="molecule type" value="Genomic_DNA"/>
</dbReference>
<proteinExistence type="predicted"/>
<name>A0ABQ0ENA3_APOSI</name>
<dbReference type="Proteomes" id="UP001623349">
    <property type="component" value="Unassembled WGS sequence"/>
</dbReference>
<comment type="caution">
    <text evidence="1">The sequence shown here is derived from an EMBL/GenBank/DDBJ whole genome shotgun (WGS) entry which is preliminary data.</text>
</comment>
<sequence>MPRSPGRVLRSVSHFECRAQHTKAAPKHEAGFGFNFG</sequence>
<organism evidence="1 2">
    <name type="scientific">Apodemus speciosus</name>
    <name type="common">Large Japanese field mouse</name>
    <dbReference type="NCBI Taxonomy" id="105296"/>
    <lineage>
        <taxon>Eukaryota</taxon>
        <taxon>Metazoa</taxon>
        <taxon>Chordata</taxon>
        <taxon>Craniata</taxon>
        <taxon>Vertebrata</taxon>
        <taxon>Euteleostomi</taxon>
        <taxon>Mammalia</taxon>
        <taxon>Eutheria</taxon>
        <taxon>Euarchontoglires</taxon>
        <taxon>Glires</taxon>
        <taxon>Rodentia</taxon>
        <taxon>Myomorpha</taxon>
        <taxon>Muroidea</taxon>
        <taxon>Muridae</taxon>
        <taxon>Murinae</taxon>
        <taxon>Apodemus</taxon>
    </lineage>
</organism>
<evidence type="ECO:0000313" key="1">
    <source>
        <dbReference type="EMBL" id="GAB1288256.1"/>
    </source>
</evidence>
<reference evidence="1 2" key="1">
    <citation type="submission" date="2024-08" db="EMBL/GenBank/DDBJ databases">
        <title>The draft genome of Apodemus speciosus.</title>
        <authorList>
            <person name="Nabeshima K."/>
            <person name="Suzuki S."/>
            <person name="Onuma M."/>
        </authorList>
    </citation>
    <scope>NUCLEOTIDE SEQUENCE [LARGE SCALE GENOMIC DNA]</scope>
    <source>
        <strain evidence="1">IB14-021</strain>
    </source>
</reference>
<protein>
    <submittedName>
        <fullName evidence="1">Medium-chain specific acyl-CoA dehydrogenase, mitochondrial</fullName>
    </submittedName>
</protein>
<accession>A0ABQ0ENA3</accession>
<evidence type="ECO:0000313" key="2">
    <source>
        <dbReference type="Proteomes" id="UP001623349"/>
    </source>
</evidence>
<gene>
    <name evidence="1" type="ORF">APTSU1_000348600</name>
</gene>